<dbReference type="SMART" id="SM00054">
    <property type="entry name" value="EFh"/>
    <property type="match status" value="5"/>
</dbReference>
<evidence type="ECO:0000313" key="7">
    <source>
        <dbReference type="Proteomes" id="UP001363151"/>
    </source>
</evidence>
<protein>
    <recommendedName>
        <fullName evidence="5">EF-hand domain-containing protein</fullName>
    </recommendedName>
</protein>
<evidence type="ECO:0000256" key="1">
    <source>
        <dbReference type="ARBA" id="ARBA00022723"/>
    </source>
</evidence>
<evidence type="ECO:0000313" key="6">
    <source>
        <dbReference type="EMBL" id="KAK7234094.1"/>
    </source>
</evidence>
<feature type="region of interest" description="Disordered" evidence="4">
    <location>
        <begin position="220"/>
        <end position="249"/>
    </location>
</feature>
<accession>A0ABR1FNG3</accession>
<dbReference type="PROSITE" id="PS00018">
    <property type="entry name" value="EF_HAND_1"/>
    <property type="match status" value="2"/>
</dbReference>
<keyword evidence="2" id="KW-0677">Repeat</keyword>
<feature type="domain" description="EF-hand" evidence="5">
    <location>
        <begin position="263"/>
        <end position="298"/>
    </location>
</feature>
<evidence type="ECO:0000259" key="5">
    <source>
        <dbReference type="PROSITE" id="PS50222"/>
    </source>
</evidence>
<dbReference type="Proteomes" id="UP001363151">
    <property type="component" value="Unassembled WGS sequence"/>
</dbReference>
<feature type="domain" description="EF-hand" evidence="5">
    <location>
        <begin position="303"/>
        <end position="338"/>
    </location>
</feature>
<dbReference type="PANTHER" id="PTHR45942">
    <property type="entry name" value="PROTEIN PHOSPATASE 3 REGULATORY SUBUNIT B ALPHA ISOFORM TYPE 1"/>
    <property type="match status" value="1"/>
</dbReference>
<organism evidence="6 7">
    <name type="scientific">Aureococcus anophagefferens</name>
    <name type="common">Harmful bloom alga</name>
    <dbReference type="NCBI Taxonomy" id="44056"/>
    <lineage>
        <taxon>Eukaryota</taxon>
        <taxon>Sar</taxon>
        <taxon>Stramenopiles</taxon>
        <taxon>Ochrophyta</taxon>
        <taxon>Pelagophyceae</taxon>
        <taxon>Pelagomonadales</taxon>
        <taxon>Pelagomonadaceae</taxon>
        <taxon>Aureococcus</taxon>
    </lineage>
</organism>
<name>A0ABR1FNG3_AURAN</name>
<keyword evidence="3" id="KW-0106">Calcium</keyword>
<evidence type="ECO:0000256" key="4">
    <source>
        <dbReference type="SAM" id="MobiDB-lite"/>
    </source>
</evidence>
<evidence type="ECO:0000256" key="2">
    <source>
        <dbReference type="ARBA" id="ARBA00022737"/>
    </source>
</evidence>
<dbReference type="Pfam" id="PF13499">
    <property type="entry name" value="EF-hand_7"/>
    <property type="match status" value="1"/>
</dbReference>
<dbReference type="InterPro" id="IPR011992">
    <property type="entry name" value="EF-hand-dom_pair"/>
</dbReference>
<reference evidence="6 7" key="1">
    <citation type="submission" date="2024-03" db="EMBL/GenBank/DDBJ databases">
        <title>Aureococcus anophagefferens CCMP1851 and Kratosvirus quantuckense: Draft genome of a second virus-susceptible host strain in the model system.</title>
        <authorList>
            <person name="Chase E."/>
            <person name="Truchon A.R."/>
            <person name="Schepens W."/>
            <person name="Wilhelm S.W."/>
        </authorList>
    </citation>
    <scope>NUCLEOTIDE SEQUENCE [LARGE SCALE GENOMIC DNA]</scope>
    <source>
        <strain evidence="6 7">CCMP1851</strain>
    </source>
</reference>
<evidence type="ECO:0000256" key="3">
    <source>
        <dbReference type="ARBA" id="ARBA00022837"/>
    </source>
</evidence>
<comment type="caution">
    <text evidence="6">The sequence shown here is derived from an EMBL/GenBank/DDBJ whole genome shotgun (WGS) entry which is preliminary data.</text>
</comment>
<sequence length="484" mass="54154">MGAHMGTIRDSLGDEILGHAKPITKLQMEDVRRMHECWVKMECNPGVDQKRFNKIFVMLRGANQRKLFELFAKGPPDRRFADVNEVFAVALINSSAFAASKMRALFELYDEDCSGELSLQEVVIRAAQESEIPNFTKAPFSAVVIMIASAMRGMSAATGGRQLDIETVETICHKTFDVIDAVVKDRTITSHEWALFCRNDLAMQRVLAKFSLAGKLQVSRSEAKDGGDSSPEASPRRRVDSGQVARRKSTLTQHPGLIRELKKELKMLRDVFDSIDVDGSGDIPLEEFMTANDKTSKGEYGGGSKPFQTDLFMKMDADGDGRVTWRELISLMYHKYGKTVIKEMLSWDASDWEDVGQRRNKIGHQVVKFDQSQVGEIKNMFSLYSPAYDGTIVVEDLASAMADLHGLDEEDLIVMFENVGKDRHSRVDADTYVDIFQELIQDDDGMYEILKSTSAGEQLAEHMKAKEGKKIANKILSAAPVRLS</sequence>
<keyword evidence="1" id="KW-0479">Metal-binding</keyword>
<dbReference type="Gene3D" id="1.10.238.10">
    <property type="entry name" value="EF-hand"/>
    <property type="match status" value="3"/>
</dbReference>
<dbReference type="InterPro" id="IPR002048">
    <property type="entry name" value="EF_hand_dom"/>
</dbReference>
<dbReference type="PROSITE" id="PS50222">
    <property type="entry name" value="EF_HAND_2"/>
    <property type="match status" value="2"/>
</dbReference>
<proteinExistence type="predicted"/>
<gene>
    <name evidence="6" type="ORF">SO694_00146067</name>
</gene>
<dbReference type="SUPFAM" id="SSF47473">
    <property type="entry name" value="EF-hand"/>
    <property type="match status" value="2"/>
</dbReference>
<dbReference type="InterPro" id="IPR018247">
    <property type="entry name" value="EF_Hand_1_Ca_BS"/>
</dbReference>
<dbReference type="CDD" id="cd00051">
    <property type="entry name" value="EFh"/>
    <property type="match status" value="1"/>
</dbReference>
<keyword evidence="7" id="KW-1185">Reference proteome</keyword>
<dbReference type="EMBL" id="JBBJCI010000348">
    <property type="protein sequence ID" value="KAK7234094.1"/>
    <property type="molecule type" value="Genomic_DNA"/>
</dbReference>